<organism evidence="4 5">
    <name type="scientific">Pannonibacter tanglangensis</name>
    <dbReference type="NCBI Taxonomy" id="2750084"/>
    <lineage>
        <taxon>Bacteria</taxon>
        <taxon>Pseudomonadati</taxon>
        <taxon>Pseudomonadota</taxon>
        <taxon>Alphaproteobacteria</taxon>
        <taxon>Hyphomicrobiales</taxon>
        <taxon>Stappiaceae</taxon>
        <taxon>Pannonibacter</taxon>
    </lineage>
</organism>
<dbReference type="InterPro" id="IPR016163">
    <property type="entry name" value="Ald_DH_C"/>
</dbReference>
<evidence type="ECO:0000313" key="5">
    <source>
        <dbReference type="Proteomes" id="UP000586722"/>
    </source>
</evidence>
<dbReference type="InterPro" id="IPR016161">
    <property type="entry name" value="Ald_DH/histidinol_DH"/>
</dbReference>
<dbReference type="NCBIfam" id="NF008868">
    <property type="entry name" value="PRK11903.1"/>
    <property type="match status" value="1"/>
</dbReference>
<dbReference type="Pfam" id="PF01575">
    <property type="entry name" value="MaoC_dehydratas"/>
    <property type="match status" value="1"/>
</dbReference>
<dbReference type="InterPro" id="IPR002539">
    <property type="entry name" value="MaoC-like_dom"/>
</dbReference>
<dbReference type="SUPFAM" id="SSF53720">
    <property type="entry name" value="ALDH-like"/>
    <property type="match status" value="1"/>
</dbReference>
<feature type="domain" description="MaoC-like" evidence="3">
    <location>
        <begin position="548"/>
        <end position="659"/>
    </location>
</feature>
<dbReference type="InterPro" id="IPR015590">
    <property type="entry name" value="Aldehyde_DH_dom"/>
</dbReference>
<dbReference type="GO" id="GO:0016620">
    <property type="term" value="F:oxidoreductase activity, acting on the aldehyde or oxo group of donors, NAD or NADP as acceptor"/>
    <property type="evidence" value="ECO:0007669"/>
    <property type="project" value="InterPro"/>
</dbReference>
<name>A0A7X5J951_9HYPH</name>
<evidence type="ECO:0000259" key="2">
    <source>
        <dbReference type="Pfam" id="PF00171"/>
    </source>
</evidence>
<proteinExistence type="predicted"/>
<evidence type="ECO:0000259" key="3">
    <source>
        <dbReference type="Pfam" id="PF01575"/>
    </source>
</evidence>
<dbReference type="CDD" id="cd07128">
    <property type="entry name" value="ALDH_MaoC-N"/>
    <property type="match status" value="1"/>
</dbReference>
<accession>A0A7X5J951</accession>
<protein>
    <submittedName>
        <fullName evidence="4">Phenylacetic acid degradation bifunctional protein PaaZ</fullName>
    </submittedName>
</protein>
<dbReference type="Pfam" id="PF00171">
    <property type="entry name" value="Aldedh"/>
    <property type="match status" value="1"/>
</dbReference>
<comment type="caution">
    <text evidence="4">The sequence shown here is derived from an EMBL/GenBank/DDBJ whole genome shotgun (WGS) entry which is preliminary data.</text>
</comment>
<evidence type="ECO:0000313" key="4">
    <source>
        <dbReference type="EMBL" id="NBN77955.1"/>
    </source>
</evidence>
<dbReference type="Proteomes" id="UP000586722">
    <property type="component" value="Unassembled WGS sequence"/>
</dbReference>
<dbReference type="PANTHER" id="PTHR43111:SF1">
    <property type="entry name" value="ALDEHYDE DEHYDROGENASE B-RELATED"/>
    <property type="match status" value="1"/>
</dbReference>
<evidence type="ECO:0000256" key="1">
    <source>
        <dbReference type="ARBA" id="ARBA00023002"/>
    </source>
</evidence>
<sequence>MTLTSDAPRRLESYACGAWVAGTGKGQVLTDASTGDAVAVIDAAGLDTAAMLEHARSRGGRALRAMTYHQRAGLLKELAKVLMDAKEEFYALSSATGATRTDGWIDIEGGIGTLFAYSSMGRRQLPNTRLLIDGEPEVLSKDGSFAGQHILSPLKGVAIHINAYNFPCWGMLEKLAPTWLAGMPAIVKPASQTAYLTELMVRRIIDSGLLPDGALQLVSGSIGSMLDHVTAQDVVTFTGSASTGRMLRSHPEIIANSVRFTMEADSLNASVLGPDAVPGTEEFDLFVREVVREMTVKSGQKCTAIRRVIVPEAVSEAVIKAIGEKLAKTTIGDPRAEGVRMGPLASLAQRDEVRARIRELRAEAELAFGTPEAVDPLAGDPDKGAFQAPVLLHCADPLNASIVHGVEAFGPVATVMPYRSTDEAIELAARGEGSLVASVFTNDGAFAREAVLGLAPWHGRVLIGNRTTAKSSTGHGSPLPQMIHGGPGRAGGGEEMGGLRGVHHFLQRTAVQGSADMLTAVAGKWVRGSATRGGNTHPFRKSLAELEIGDTLVTGTRTVTLEDIEHFAEFTGDTFYAHMDEAAARANPFFEGRVAHGYYIVSIAAGLFVQPDPGPVLANYGVDALRFLTPVYPGDTLQVSLTCKEINPREGADYGEVRWDTTVTNQRSEVVAQYDVLTMVARSWPMAA</sequence>
<dbReference type="InterPro" id="IPR016162">
    <property type="entry name" value="Ald_DH_N"/>
</dbReference>
<gene>
    <name evidence="4" type="primary">paaZ</name>
    <name evidence="4" type="ORF">GWI72_06695</name>
</gene>
<dbReference type="NCBIfam" id="TIGR02278">
    <property type="entry name" value="PaaN-DH"/>
    <property type="match status" value="1"/>
</dbReference>
<keyword evidence="5" id="KW-1185">Reference proteome</keyword>
<dbReference type="Gene3D" id="3.40.605.10">
    <property type="entry name" value="Aldehyde Dehydrogenase, Chain A, domain 1"/>
    <property type="match status" value="1"/>
</dbReference>
<dbReference type="CDD" id="cd03452">
    <property type="entry name" value="MaoC_C"/>
    <property type="match status" value="1"/>
</dbReference>
<dbReference type="EMBL" id="JAABLQ010000001">
    <property type="protein sequence ID" value="NBN77955.1"/>
    <property type="molecule type" value="Genomic_DNA"/>
</dbReference>
<dbReference type="PANTHER" id="PTHR43111">
    <property type="entry name" value="ALDEHYDE DEHYDROGENASE B-RELATED"/>
    <property type="match status" value="1"/>
</dbReference>
<feature type="domain" description="Aldehyde dehydrogenase" evidence="2">
    <location>
        <begin position="19"/>
        <end position="509"/>
    </location>
</feature>
<dbReference type="InterPro" id="IPR011966">
    <property type="entry name" value="PaaN-DH"/>
</dbReference>
<dbReference type="InterPro" id="IPR029069">
    <property type="entry name" value="HotDog_dom_sf"/>
</dbReference>
<keyword evidence="1" id="KW-0560">Oxidoreductase</keyword>
<dbReference type="RefSeq" id="WP_161708185.1">
    <property type="nucleotide sequence ID" value="NZ_JAABLQ010000001.1"/>
</dbReference>
<dbReference type="Gene3D" id="3.40.309.10">
    <property type="entry name" value="Aldehyde Dehydrogenase, Chain A, domain 2"/>
    <property type="match status" value="1"/>
</dbReference>
<dbReference type="AlphaFoldDB" id="A0A7X5J951"/>
<reference evidence="5" key="1">
    <citation type="submission" date="2020-01" db="EMBL/GenBank/DDBJ databases">
        <authorList>
            <person name="Fang Y."/>
            <person name="Sun R."/>
            <person name="Nie L."/>
            <person name="He J."/>
            <person name="Hao L."/>
            <person name="Wang L."/>
            <person name="Su S."/>
            <person name="Lv E."/>
            <person name="Zhang Z."/>
            <person name="Xie R."/>
            <person name="Liu H."/>
        </authorList>
    </citation>
    <scope>NUCLEOTIDE SEQUENCE [LARGE SCALE GENOMIC DNA]</scope>
    <source>
        <strain evidence="5">XCT-53</strain>
    </source>
</reference>
<dbReference type="Gene3D" id="3.10.129.10">
    <property type="entry name" value="Hotdog Thioesterase"/>
    <property type="match status" value="1"/>
</dbReference>
<dbReference type="SUPFAM" id="SSF54637">
    <property type="entry name" value="Thioesterase/thiol ester dehydrase-isomerase"/>
    <property type="match status" value="1"/>
</dbReference>